<name>A0A0M0J878_9EUKA</name>
<dbReference type="PANTHER" id="PTHR43327:SF10">
    <property type="entry name" value="STOMATIN-LIKE PROTEIN 2, MITOCHONDRIAL"/>
    <property type="match status" value="1"/>
</dbReference>
<keyword evidence="4" id="KW-0496">Mitochondrion</keyword>
<evidence type="ECO:0000256" key="2">
    <source>
        <dbReference type="ARBA" id="ARBA00008164"/>
    </source>
</evidence>
<dbReference type="CDD" id="cd00051">
    <property type="entry name" value="EFh"/>
    <property type="match status" value="1"/>
</dbReference>
<reference evidence="8" key="1">
    <citation type="journal article" date="2015" name="PLoS Genet.">
        <title>Genome Sequence and Transcriptome Analyses of Chrysochromulina tobin: Metabolic Tools for Enhanced Algal Fitness in the Prominent Order Prymnesiales (Haptophyceae).</title>
        <authorList>
            <person name="Hovde B.T."/>
            <person name="Deodato C.R."/>
            <person name="Hunsperger H.M."/>
            <person name="Ryken S.A."/>
            <person name="Yost W."/>
            <person name="Jha R.K."/>
            <person name="Patterson J."/>
            <person name="Monnat R.J. Jr."/>
            <person name="Barlow S.B."/>
            <person name="Starkenburg S.R."/>
            <person name="Cattolico R.A."/>
        </authorList>
    </citation>
    <scope>NUCLEOTIDE SEQUENCE</scope>
    <source>
        <strain evidence="8">CCMP291</strain>
    </source>
</reference>
<evidence type="ECO:0000259" key="6">
    <source>
        <dbReference type="PROSITE" id="PS50222"/>
    </source>
</evidence>
<dbReference type="GO" id="GO:0098552">
    <property type="term" value="C:side of membrane"/>
    <property type="evidence" value="ECO:0007669"/>
    <property type="project" value="UniProtKB-ARBA"/>
</dbReference>
<feature type="non-terminal residue" evidence="7">
    <location>
        <position position="464"/>
    </location>
</feature>
<dbReference type="PRINTS" id="PR00721">
    <property type="entry name" value="STOMATIN"/>
</dbReference>
<dbReference type="InterPro" id="IPR036013">
    <property type="entry name" value="Band_7/SPFH_dom_sf"/>
</dbReference>
<feature type="region of interest" description="Disordered" evidence="5">
    <location>
        <begin position="332"/>
        <end position="395"/>
    </location>
</feature>
<dbReference type="Gene3D" id="1.10.238.10">
    <property type="entry name" value="EF-hand"/>
    <property type="match status" value="1"/>
</dbReference>
<proteinExistence type="inferred from homology"/>
<dbReference type="OrthoDB" id="434619at2759"/>
<dbReference type="PROSITE" id="PS50222">
    <property type="entry name" value="EF_HAND_2"/>
    <property type="match status" value="1"/>
</dbReference>
<comment type="caution">
    <text evidence="7">The sequence shown here is derived from an EMBL/GenBank/DDBJ whole genome shotgun (WGS) entry which is preliminary data.</text>
</comment>
<dbReference type="Pfam" id="PF16200">
    <property type="entry name" value="Band_7_C"/>
    <property type="match status" value="1"/>
</dbReference>
<dbReference type="Gene3D" id="3.30.479.30">
    <property type="entry name" value="Band 7 domain"/>
    <property type="match status" value="1"/>
</dbReference>
<dbReference type="PROSITE" id="PS00018">
    <property type="entry name" value="EF_HAND_1"/>
    <property type="match status" value="2"/>
</dbReference>
<dbReference type="InterPro" id="IPR001972">
    <property type="entry name" value="Stomatin_HflK_fam"/>
</dbReference>
<dbReference type="InterPro" id="IPR050710">
    <property type="entry name" value="Band7/mec-2_domain"/>
</dbReference>
<gene>
    <name evidence="7" type="ORF">Ctob_000524</name>
</gene>
<dbReference type="CDD" id="cd08829">
    <property type="entry name" value="SPFH_paraslipin"/>
    <property type="match status" value="1"/>
</dbReference>
<evidence type="ECO:0000313" key="8">
    <source>
        <dbReference type="Proteomes" id="UP000037460"/>
    </source>
</evidence>
<keyword evidence="3" id="KW-0106">Calcium</keyword>
<dbReference type="GO" id="GO:0005739">
    <property type="term" value="C:mitochondrion"/>
    <property type="evidence" value="ECO:0007669"/>
    <property type="project" value="UniProtKB-SubCell"/>
</dbReference>
<dbReference type="EMBL" id="JWZX01003278">
    <property type="protein sequence ID" value="KOO22423.1"/>
    <property type="molecule type" value="Genomic_DNA"/>
</dbReference>
<dbReference type="InterPro" id="IPR032435">
    <property type="entry name" value="STML2-like_C"/>
</dbReference>
<comment type="subcellular location">
    <subcellularLocation>
        <location evidence="1">Mitochondrion</location>
    </subcellularLocation>
</comment>
<keyword evidence="8" id="KW-1185">Reference proteome</keyword>
<evidence type="ECO:0000313" key="7">
    <source>
        <dbReference type="EMBL" id="KOO22423.1"/>
    </source>
</evidence>
<dbReference type="FunFam" id="3.30.479.30:FF:000004">
    <property type="entry name" value="Putative membrane protease family, stomatin"/>
    <property type="match status" value="1"/>
</dbReference>
<feature type="compositionally biased region" description="Gly residues" evidence="5">
    <location>
        <begin position="336"/>
        <end position="345"/>
    </location>
</feature>
<protein>
    <submittedName>
        <fullName evidence="7">Stomatin-like protein 2</fullName>
    </submittedName>
</protein>
<evidence type="ECO:0000256" key="1">
    <source>
        <dbReference type="ARBA" id="ARBA00004173"/>
    </source>
</evidence>
<dbReference type="Pfam" id="PF13499">
    <property type="entry name" value="EF-hand_7"/>
    <property type="match status" value="1"/>
</dbReference>
<comment type="similarity">
    <text evidence="2">Belongs to the band 7/mec-2 family.</text>
</comment>
<dbReference type="Pfam" id="PF01145">
    <property type="entry name" value="Band_7"/>
    <property type="match status" value="1"/>
</dbReference>
<dbReference type="GO" id="GO:0007005">
    <property type="term" value="P:mitochondrion organization"/>
    <property type="evidence" value="ECO:0007669"/>
    <property type="project" value="TreeGrafter"/>
</dbReference>
<dbReference type="SUPFAM" id="SSF117892">
    <property type="entry name" value="Band 7/SPFH domain"/>
    <property type="match status" value="1"/>
</dbReference>
<dbReference type="SMART" id="SM00244">
    <property type="entry name" value="PHB"/>
    <property type="match status" value="1"/>
</dbReference>
<dbReference type="InterPro" id="IPR002048">
    <property type="entry name" value="EF_hand_dom"/>
</dbReference>
<evidence type="ECO:0000256" key="3">
    <source>
        <dbReference type="ARBA" id="ARBA00022837"/>
    </source>
</evidence>
<dbReference type="AlphaFoldDB" id="A0A0M0J878"/>
<dbReference type="GO" id="GO:0005886">
    <property type="term" value="C:plasma membrane"/>
    <property type="evidence" value="ECO:0007669"/>
    <property type="project" value="UniProtKB-ARBA"/>
</dbReference>
<dbReference type="PANTHER" id="PTHR43327">
    <property type="entry name" value="STOMATIN-LIKE PROTEIN 2, MITOCHONDRIAL"/>
    <property type="match status" value="1"/>
</dbReference>
<dbReference type="InterPro" id="IPR011992">
    <property type="entry name" value="EF-hand-dom_pair"/>
</dbReference>
<dbReference type="Proteomes" id="UP000037460">
    <property type="component" value="Unassembled WGS sequence"/>
</dbReference>
<dbReference type="InterPro" id="IPR018247">
    <property type="entry name" value="EF_Hand_1_Ca_BS"/>
</dbReference>
<dbReference type="GO" id="GO:0005509">
    <property type="term" value="F:calcium ion binding"/>
    <property type="evidence" value="ECO:0007669"/>
    <property type="project" value="InterPro"/>
</dbReference>
<evidence type="ECO:0000256" key="4">
    <source>
        <dbReference type="ARBA" id="ARBA00023128"/>
    </source>
</evidence>
<accession>A0A0M0J878</accession>
<evidence type="ECO:0000256" key="5">
    <source>
        <dbReference type="SAM" id="MobiDB-lite"/>
    </source>
</evidence>
<organism evidence="7 8">
    <name type="scientific">Chrysochromulina tobinii</name>
    <dbReference type="NCBI Taxonomy" id="1460289"/>
    <lineage>
        <taxon>Eukaryota</taxon>
        <taxon>Haptista</taxon>
        <taxon>Haptophyta</taxon>
        <taxon>Prymnesiophyceae</taxon>
        <taxon>Prymnesiales</taxon>
        <taxon>Chrysochromulinaceae</taxon>
        <taxon>Chrysochromulina</taxon>
    </lineage>
</organism>
<sequence length="464" mass="49175">MQLFARVATGLPARLAPRAPLLSRVVAARPMSSLSRMETPLNLGVVVVPQQMAYVVERFGRFHTVLEPGLRLLVPFVHKVRYVFSLKEEALMVPTQTAVTRDNVSIGIDGVLYVRVVDAYAAAYGVEDAHFAITQLAQTTMRSEIGKLTLDATFLERDQLNASIVESINAAAVAWGIQCMRYEIRDIAPPPAVRAAMEMQAEAERRRRALILDSEGEQEAEINLAKGKKAAVILASEAAMQERINLALGDARAIEAQAEATANAVRLVAAAVTAHGGQQASTLRVAEQYVSAFKQLAASGSTVVVPANMGDVSSMVATAMAIYRNGQRVGMAPQSGLGGGSGEDGGGGDDRGIADTLTSPSKDDRGGGEGEESEQDTPSGDAPADSSPDERSGMRKASSLGHAFLLFDADGGGTISLSEFLATIGLGGLLTESQAEMLFDEMDVDQSGVIDRAEFAARWHDIQT</sequence>
<dbReference type="SMART" id="SM00054">
    <property type="entry name" value="EFh"/>
    <property type="match status" value="2"/>
</dbReference>
<dbReference type="SUPFAM" id="SSF47473">
    <property type="entry name" value="EF-hand"/>
    <property type="match status" value="1"/>
</dbReference>
<dbReference type="InterPro" id="IPR001107">
    <property type="entry name" value="Band_7"/>
</dbReference>
<feature type="domain" description="EF-hand" evidence="6">
    <location>
        <begin position="395"/>
        <end position="430"/>
    </location>
</feature>